<feature type="transmembrane region" description="Helical" evidence="6">
    <location>
        <begin position="238"/>
        <end position="257"/>
    </location>
</feature>
<evidence type="ECO:0000259" key="7">
    <source>
        <dbReference type="Pfam" id="PF04932"/>
    </source>
</evidence>
<comment type="subcellular location">
    <subcellularLocation>
        <location evidence="1">Membrane</location>
        <topology evidence="1">Multi-pass membrane protein</topology>
    </subcellularLocation>
</comment>
<feature type="transmembrane region" description="Helical" evidence="6">
    <location>
        <begin position="106"/>
        <end position="125"/>
    </location>
</feature>
<proteinExistence type="predicted"/>
<feature type="transmembrane region" description="Helical" evidence="6">
    <location>
        <begin position="423"/>
        <end position="440"/>
    </location>
</feature>
<keyword evidence="4 6" id="KW-0472">Membrane</keyword>
<dbReference type="SUPFAM" id="SSF48452">
    <property type="entry name" value="TPR-like"/>
    <property type="match status" value="1"/>
</dbReference>
<feature type="transmembrane region" description="Helical" evidence="6">
    <location>
        <begin position="263"/>
        <end position="281"/>
    </location>
</feature>
<feature type="transmembrane region" description="Helical" evidence="6">
    <location>
        <begin position="446"/>
        <end position="465"/>
    </location>
</feature>
<evidence type="ECO:0000256" key="6">
    <source>
        <dbReference type="SAM" id="Phobius"/>
    </source>
</evidence>
<gene>
    <name evidence="8" type="ORF">COX24_03840</name>
</gene>
<keyword evidence="2 6" id="KW-0812">Transmembrane</keyword>
<feature type="transmembrane region" description="Helical" evidence="6">
    <location>
        <begin position="167"/>
        <end position="194"/>
    </location>
</feature>
<dbReference type="PROSITE" id="PS50005">
    <property type="entry name" value="TPR"/>
    <property type="match status" value="1"/>
</dbReference>
<dbReference type="Proteomes" id="UP000230447">
    <property type="component" value="Unassembled WGS sequence"/>
</dbReference>
<evidence type="ECO:0000256" key="1">
    <source>
        <dbReference type="ARBA" id="ARBA00004141"/>
    </source>
</evidence>
<feature type="transmembrane region" description="Helical" evidence="6">
    <location>
        <begin position="214"/>
        <end position="233"/>
    </location>
</feature>
<keyword evidence="3 6" id="KW-1133">Transmembrane helix</keyword>
<dbReference type="AlphaFoldDB" id="A0A2G9ZE55"/>
<evidence type="ECO:0000256" key="4">
    <source>
        <dbReference type="ARBA" id="ARBA00023136"/>
    </source>
</evidence>
<feature type="transmembrane region" description="Helical" evidence="6">
    <location>
        <begin position="395"/>
        <end position="414"/>
    </location>
</feature>
<accession>A0A2G9ZE55</accession>
<reference evidence="8 9" key="1">
    <citation type="submission" date="2017-09" db="EMBL/GenBank/DDBJ databases">
        <title>Depth-based differentiation of microbial function through sediment-hosted aquifers and enrichment of novel symbionts in the deep terrestrial subsurface.</title>
        <authorList>
            <person name="Probst A.J."/>
            <person name="Ladd B."/>
            <person name="Jarett J.K."/>
            <person name="Geller-Mcgrath D.E."/>
            <person name="Sieber C.M."/>
            <person name="Emerson J.B."/>
            <person name="Anantharaman K."/>
            <person name="Thomas B.C."/>
            <person name="Malmstrom R."/>
            <person name="Stieglmeier M."/>
            <person name="Klingl A."/>
            <person name="Woyke T."/>
            <person name="Ryan C.M."/>
            <person name="Banfield J.F."/>
        </authorList>
    </citation>
    <scope>NUCLEOTIDE SEQUENCE [LARGE SCALE GENOMIC DNA]</scope>
    <source>
        <strain evidence="8">CG23_combo_of_CG06-09_8_20_14_all_37_87_8</strain>
    </source>
</reference>
<dbReference type="Gene3D" id="1.25.40.10">
    <property type="entry name" value="Tetratricopeptide repeat domain"/>
    <property type="match status" value="1"/>
</dbReference>
<evidence type="ECO:0000256" key="2">
    <source>
        <dbReference type="ARBA" id="ARBA00022692"/>
    </source>
</evidence>
<comment type="caution">
    <text evidence="8">The sequence shown here is derived from an EMBL/GenBank/DDBJ whole genome shotgun (WGS) entry which is preliminary data.</text>
</comment>
<dbReference type="Pfam" id="PF04932">
    <property type="entry name" value="Wzy_C"/>
    <property type="match status" value="1"/>
</dbReference>
<feature type="domain" description="O-antigen ligase-related" evidence="7">
    <location>
        <begin position="247"/>
        <end position="403"/>
    </location>
</feature>
<feature type="transmembrane region" description="Helical" evidence="6">
    <location>
        <begin position="74"/>
        <end position="94"/>
    </location>
</feature>
<keyword evidence="5" id="KW-0802">TPR repeat</keyword>
<feature type="transmembrane region" description="Helical" evidence="6">
    <location>
        <begin position="489"/>
        <end position="506"/>
    </location>
</feature>
<evidence type="ECO:0000256" key="3">
    <source>
        <dbReference type="ARBA" id="ARBA00022989"/>
    </source>
</evidence>
<evidence type="ECO:0000256" key="5">
    <source>
        <dbReference type="PROSITE-ProRule" id="PRU00339"/>
    </source>
</evidence>
<organism evidence="8 9">
    <name type="scientific">bacterium (Candidatus Gribaldobacteria) CG23_combo_of_CG06-09_8_20_14_all_37_87_8</name>
    <dbReference type="NCBI Taxonomy" id="2014278"/>
    <lineage>
        <taxon>Bacteria</taxon>
        <taxon>Candidatus Gribaldobacteria</taxon>
    </lineage>
</organism>
<feature type="repeat" description="TPR" evidence="5">
    <location>
        <begin position="655"/>
        <end position="688"/>
    </location>
</feature>
<dbReference type="InterPro" id="IPR011990">
    <property type="entry name" value="TPR-like_helical_dom_sf"/>
</dbReference>
<dbReference type="PANTHER" id="PTHR37422">
    <property type="entry name" value="TEICHURONIC ACID BIOSYNTHESIS PROTEIN TUAE"/>
    <property type="match status" value="1"/>
</dbReference>
<dbReference type="PANTHER" id="PTHR37422:SF13">
    <property type="entry name" value="LIPOPOLYSACCHARIDE BIOSYNTHESIS PROTEIN PA4999-RELATED"/>
    <property type="match status" value="1"/>
</dbReference>
<protein>
    <recommendedName>
        <fullName evidence="7">O-antigen ligase-related domain-containing protein</fullName>
    </recommendedName>
</protein>
<dbReference type="InterPro" id="IPR019734">
    <property type="entry name" value="TPR_rpt"/>
</dbReference>
<dbReference type="EMBL" id="PCSB01000081">
    <property type="protein sequence ID" value="PIP31391.1"/>
    <property type="molecule type" value="Genomic_DNA"/>
</dbReference>
<dbReference type="InterPro" id="IPR051533">
    <property type="entry name" value="WaaL-like"/>
</dbReference>
<evidence type="ECO:0000313" key="9">
    <source>
        <dbReference type="Proteomes" id="UP000230447"/>
    </source>
</evidence>
<feature type="transmembrane region" description="Helical" evidence="6">
    <location>
        <begin position="293"/>
        <end position="314"/>
    </location>
</feature>
<feature type="transmembrane region" description="Helical" evidence="6">
    <location>
        <begin position="43"/>
        <end position="62"/>
    </location>
</feature>
<name>A0A2G9ZE55_9BACT</name>
<dbReference type="GO" id="GO:0016020">
    <property type="term" value="C:membrane"/>
    <property type="evidence" value="ECO:0007669"/>
    <property type="project" value="UniProtKB-SubCell"/>
</dbReference>
<sequence length="736" mass="84573">MGKKSRQKQLRNQQQGQRYGGVNFTPVYRANLKEEPQHLLEKILFYLVALGACLALLTPLAFKTQFYFPYVGPKGWFLMAACQVAFFSWLLLMFYFKQYRPKLSRVFIAFSLFLIILTLSAIFGVDPSRSFFSKFERMTGLLMWLHLFGLFVALSSTFKKLSQWRKLFYVSLSIASLIVIMFLMVEFLSTPYMAKYGKDIFPFVRGGGVTLGNSSFLGTYLVFSVFFAVYLFFTQKKLWLKIALSSFVVLSLLSLYLAGARAATLAVVGGVFLMFIMYLSFHLKPKYKTITKISRVALFAGIAIYLVSVVLLFIPFQGNFIRDRFAIAASSSRFVNWEMAFKGFFDKPLLGWGLENYDILFTKYFNPCLFTQECGGEIWFDRTHNIVLDVLSQTGALGLFSYLLLFIFGAWVLVKKFFKEKSIDFWLFATFIALPTAYFTQNLTVFDMPASLMLFILMLAFFAVLEKRGKASFEGAMPEQQILVLKRKWVIAPVVILFLIFFWQFVVNPAKTDALIIEAVRTAPSDDLAEKIKNEQGDKAFVNYLDVTSKQRLELYKKALETSSLGKYQARDFFVETSQGIIRNYAKHFPAQQAKVEIDFLENEMQKTIFESPFDYRAYLKLAQVYNLYAIIEINKLDLAQEYGEKGLELSPNNQQTFWTLAQTYLYASQPEKAVDFAKRAITLEPSFLRSYTIAYEIAQLVQNELEMAAIKNMAISYNPEWASAFEPSTPVEPEE</sequence>
<dbReference type="InterPro" id="IPR007016">
    <property type="entry name" value="O-antigen_ligase-rel_domated"/>
</dbReference>
<evidence type="ECO:0000313" key="8">
    <source>
        <dbReference type="EMBL" id="PIP31391.1"/>
    </source>
</evidence>
<feature type="transmembrane region" description="Helical" evidence="6">
    <location>
        <begin position="137"/>
        <end position="155"/>
    </location>
</feature>